<reference evidence="1" key="1">
    <citation type="submission" date="2021-08" db="EMBL/GenBank/DDBJ databases">
        <title>Novel anaerobic bacterium isolated from sea squirt in East Sea, Republic of Korea.</title>
        <authorList>
            <person name="Nguyen T.H."/>
            <person name="Li Z."/>
            <person name="Lee Y.-J."/>
            <person name="Ko J."/>
            <person name="Kim S.-G."/>
        </authorList>
    </citation>
    <scope>NUCLEOTIDE SEQUENCE</scope>
    <source>
        <strain evidence="1">KCTC 25031</strain>
    </source>
</reference>
<evidence type="ECO:0000313" key="1">
    <source>
        <dbReference type="EMBL" id="QZE13656.1"/>
    </source>
</evidence>
<sequence length="143" mass="16275">MSLIRTLPNGKQFIRNKRIRFTIEDKLPPVIVLKDTSEPFLFDGCDVDAAMMVLNIKDLFTSYSDNYTAKGALRYQVKVVSLTGDLLSDWSNISDIENYAIPVNVKSYKVLLRVMDNNNNYSDMTLGKVKIFNTPQFLNVKIG</sequence>
<dbReference type="Proteomes" id="UP000826212">
    <property type="component" value="Chromosome"/>
</dbReference>
<proteinExistence type="predicted"/>
<protein>
    <submittedName>
        <fullName evidence="1">Uncharacterized protein</fullName>
    </submittedName>
</protein>
<accession>A0AC61NDT4</accession>
<dbReference type="EMBL" id="CP081303">
    <property type="protein sequence ID" value="QZE13656.1"/>
    <property type="molecule type" value="Genomic_DNA"/>
</dbReference>
<keyword evidence="2" id="KW-1185">Reference proteome</keyword>
<name>A0AC61NDT4_9BACT</name>
<organism evidence="1 2">
    <name type="scientific">Halosquirtibacter laminarini</name>
    <dbReference type="NCBI Taxonomy" id="3374600"/>
    <lineage>
        <taxon>Bacteria</taxon>
        <taxon>Pseudomonadati</taxon>
        <taxon>Bacteroidota</taxon>
        <taxon>Bacteroidia</taxon>
        <taxon>Marinilabiliales</taxon>
        <taxon>Prolixibacteraceae</taxon>
        <taxon>Halosquirtibacter</taxon>
    </lineage>
</organism>
<evidence type="ECO:0000313" key="2">
    <source>
        <dbReference type="Proteomes" id="UP000826212"/>
    </source>
</evidence>
<gene>
    <name evidence="1" type="ORF">K4L44_13945</name>
</gene>